<dbReference type="AlphaFoldDB" id="A0A2T4U089"/>
<proteinExistence type="inferred from homology"/>
<comment type="similarity">
    <text evidence="1">Belongs to the RelE toxin family.</text>
</comment>
<organism evidence="3 4">
    <name type="scientific">Candidatus Methylomirabilis limnetica</name>
    <dbReference type="NCBI Taxonomy" id="2033718"/>
    <lineage>
        <taxon>Bacteria</taxon>
        <taxon>Candidatus Methylomirabilota</taxon>
        <taxon>Candidatus Methylomirabilia</taxon>
        <taxon>Candidatus Methylomirabilales</taxon>
        <taxon>Candidatus Methylomirabilaceae</taxon>
        <taxon>Candidatus Methylomirabilis</taxon>
    </lineage>
</organism>
<reference evidence="3 4" key="1">
    <citation type="submission" date="2017-09" db="EMBL/GenBank/DDBJ databases">
        <title>Bloom of a denitrifying methanotroph, Candidatus Methylomirabilis limnetica, in a deep stratified lake.</title>
        <authorList>
            <person name="Graf J.S."/>
            <person name="Marchant H.K."/>
            <person name="Tienken D."/>
            <person name="Hach P.F."/>
            <person name="Brand A."/>
            <person name="Schubert C.J."/>
            <person name="Kuypers M.M."/>
            <person name="Milucka J."/>
        </authorList>
    </citation>
    <scope>NUCLEOTIDE SEQUENCE [LARGE SCALE GENOMIC DNA]</scope>
    <source>
        <strain evidence="3 4">Zug</strain>
    </source>
</reference>
<dbReference type="PANTHER" id="PTHR35601:SF1">
    <property type="entry name" value="TOXIN RELE"/>
    <property type="match status" value="1"/>
</dbReference>
<dbReference type="InterPro" id="IPR035093">
    <property type="entry name" value="RelE/ParE_toxin_dom_sf"/>
</dbReference>
<protein>
    <recommendedName>
        <fullName evidence="5">Type II toxin-antitoxin system mRNA interferase toxin, RelE/StbE family</fullName>
    </recommendedName>
</protein>
<dbReference type="Gene3D" id="3.30.2310.20">
    <property type="entry name" value="RelE-like"/>
    <property type="match status" value="1"/>
</dbReference>
<comment type="caution">
    <text evidence="3">The sequence shown here is derived from an EMBL/GenBank/DDBJ whole genome shotgun (WGS) entry which is preliminary data.</text>
</comment>
<dbReference type="RefSeq" id="WP_107561349.1">
    <property type="nucleotide sequence ID" value="NZ_NVQC01000012.1"/>
</dbReference>
<gene>
    <name evidence="3" type="ORF">CLG94_02635</name>
</gene>
<dbReference type="Pfam" id="PF05016">
    <property type="entry name" value="ParE_toxin"/>
    <property type="match status" value="1"/>
</dbReference>
<dbReference type="OrthoDB" id="9805098at2"/>
<evidence type="ECO:0000256" key="1">
    <source>
        <dbReference type="ARBA" id="ARBA00006226"/>
    </source>
</evidence>
<sequence length="87" mass="10235">MARYTLDIKPSARKELERLSDKLLANLVSRIDGLVVSPRPSACKKLRGYKDLWRIRFGDHRIVYIIDDDHKTVSVTRIAHRRDVYEQ</sequence>
<evidence type="ECO:0000313" key="4">
    <source>
        <dbReference type="Proteomes" id="UP000241436"/>
    </source>
</evidence>
<evidence type="ECO:0008006" key="5">
    <source>
        <dbReference type="Google" id="ProtNLM"/>
    </source>
</evidence>
<evidence type="ECO:0000256" key="2">
    <source>
        <dbReference type="ARBA" id="ARBA00022649"/>
    </source>
</evidence>
<dbReference type="InterPro" id="IPR007712">
    <property type="entry name" value="RelE/ParE_toxin"/>
</dbReference>
<keyword evidence="4" id="KW-1185">Reference proteome</keyword>
<dbReference type="PANTHER" id="PTHR35601">
    <property type="entry name" value="TOXIN RELE"/>
    <property type="match status" value="1"/>
</dbReference>
<evidence type="ECO:0000313" key="3">
    <source>
        <dbReference type="EMBL" id="PTL36793.1"/>
    </source>
</evidence>
<reference evidence="4" key="2">
    <citation type="journal article" date="2018" name="Environ. Microbiol.">
        <title>Bloom of a denitrifying methanotroph, 'Candidatus Methylomirabilis limnetica', in a deep stratified lake.</title>
        <authorList>
            <person name="Graf J.S."/>
            <person name="Mayr M.J."/>
            <person name="Marchant H.K."/>
            <person name="Tienken D."/>
            <person name="Hach P.F."/>
            <person name="Brand A."/>
            <person name="Schubert C.J."/>
            <person name="Kuypers M.M."/>
            <person name="Milucka J."/>
        </authorList>
    </citation>
    <scope>NUCLEOTIDE SEQUENCE [LARGE SCALE GENOMIC DNA]</scope>
    <source>
        <strain evidence="4">Zug</strain>
    </source>
</reference>
<accession>A0A2T4U089</accession>
<dbReference type="SUPFAM" id="SSF143011">
    <property type="entry name" value="RelE-like"/>
    <property type="match status" value="1"/>
</dbReference>
<name>A0A2T4U089_9BACT</name>
<keyword evidence="2" id="KW-1277">Toxin-antitoxin system</keyword>
<dbReference type="EMBL" id="NVQC01000012">
    <property type="protein sequence ID" value="PTL36793.1"/>
    <property type="molecule type" value="Genomic_DNA"/>
</dbReference>
<dbReference type="Proteomes" id="UP000241436">
    <property type="component" value="Unassembled WGS sequence"/>
</dbReference>